<dbReference type="AlphaFoldDB" id="A0A8K9UFC5"/>
<feature type="domain" description="Spermatogenesis-associated protein 6 N-terminal" evidence="3">
    <location>
        <begin position="18"/>
        <end position="88"/>
    </location>
</feature>
<reference evidence="4" key="3">
    <citation type="submission" date="2025-09" db="UniProtKB">
        <authorList>
            <consortium name="Ensembl"/>
        </authorList>
    </citation>
    <scope>IDENTIFICATION</scope>
</reference>
<reference evidence="4" key="2">
    <citation type="submission" date="2025-08" db="UniProtKB">
        <authorList>
            <consortium name="Ensembl"/>
        </authorList>
    </citation>
    <scope>IDENTIFICATION</scope>
</reference>
<reference evidence="4" key="1">
    <citation type="submission" date="2020-07" db="EMBL/GenBank/DDBJ databases">
        <title>A long reads based de novo assembly of the rainbow trout Arlee double haploid line genome.</title>
        <authorList>
            <person name="Gao G."/>
            <person name="Palti Y."/>
        </authorList>
    </citation>
    <scope>NUCLEOTIDE SEQUENCE [LARGE SCALE GENOMIC DNA]</scope>
</reference>
<keyword evidence="5" id="KW-1185">Reference proteome</keyword>
<accession>A0A8K9UFC5</accession>
<dbReference type="Pfam" id="PF14909">
    <property type="entry name" value="SPATA6"/>
    <property type="match status" value="1"/>
</dbReference>
<dbReference type="GO" id="GO:0007283">
    <property type="term" value="P:spermatogenesis"/>
    <property type="evidence" value="ECO:0007669"/>
    <property type="project" value="InterPro"/>
</dbReference>
<evidence type="ECO:0000313" key="4">
    <source>
        <dbReference type="Ensembl" id="ENSOMYP00000108519.1"/>
    </source>
</evidence>
<proteinExistence type="inferred from homology"/>
<dbReference type="PANTHER" id="PTHR16435">
    <property type="entry name" value="SPERMATOGENESIS-ASSOCIATED PROTEIN 6 SPATA6"/>
    <property type="match status" value="1"/>
</dbReference>
<protein>
    <recommendedName>
        <fullName evidence="3">Spermatogenesis-associated protein 6 N-terminal domain-containing protein</fullName>
    </recommendedName>
</protein>
<dbReference type="PANTHER" id="PTHR16435:SF5">
    <property type="entry name" value="SPERMATOGENESIS ASSOCIATED 6-LIKE PROTEIN"/>
    <property type="match status" value="1"/>
</dbReference>
<evidence type="ECO:0000256" key="1">
    <source>
        <dbReference type="ARBA" id="ARBA00006215"/>
    </source>
</evidence>
<dbReference type="InterPro" id="IPR042769">
    <property type="entry name" value="SPATA6_fam"/>
</dbReference>
<dbReference type="InterPro" id="IPR032732">
    <property type="entry name" value="SPATA6_N"/>
</dbReference>
<dbReference type="GO" id="GO:0032027">
    <property type="term" value="F:myosin light chain binding"/>
    <property type="evidence" value="ECO:0007669"/>
    <property type="project" value="InterPro"/>
</dbReference>
<evidence type="ECO:0000256" key="2">
    <source>
        <dbReference type="ARBA" id="ARBA00022553"/>
    </source>
</evidence>
<dbReference type="Ensembl" id="ENSOMYT00000151391.1">
    <property type="protein sequence ID" value="ENSOMYP00000108519.1"/>
    <property type="gene ID" value="ENSOMYG00000051473.1"/>
</dbReference>
<dbReference type="Proteomes" id="UP000694395">
    <property type="component" value="Chromosome 21"/>
</dbReference>
<organism evidence="4 5">
    <name type="scientific">Oncorhynchus mykiss</name>
    <name type="common">Rainbow trout</name>
    <name type="synonym">Salmo gairdneri</name>
    <dbReference type="NCBI Taxonomy" id="8022"/>
    <lineage>
        <taxon>Eukaryota</taxon>
        <taxon>Metazoa</taxon>
        <taxon>Chordata</taxon>
        <taxon>Craniata</taxon>
        <taxon>Vertebrata</taxon>
        <taxon>Euteleostomi</taxon>
        <taxon>Actinopterygii</taxon>
        <taxon>Neopterygii</taxon>
        <taxon>Teleostei</taxon>
        <taxon>Protacanthopterygii</taxon>
        <taxon>Salmoniformes</taxon>
        <taxon>Salmonidae</taxon>
        <taxon>Salmoninae</taxon>
        <taxon>Oncorhynchus</taxon>
    </lineage>
</organism>
<sequence length="98" mass="11424">WSKKKISQCKIRLLITFQVSCPGVHLPAKDDIYLSVCFMSQYRKSVCLPPVFPLLFREKMRFEKVFHYAVDPGDVAEMLECMLYLIYLLASGGWWGEL</sequence>
<dbReference type="GeneTree" id="ENSGT00530000063821"/>
<name>A0A8K9UFC5_ONCMY</name>
<keyword evidence="2" id="KW-0597">Phosphoprotein</keyword>
<comment type="similarity">
    <text evidence="1">Belongs to the SPATA6 family.</text>
</comment>
<evidence type="ECO:0000259" key="3">
    <source>
        <dbReference type="Pfam" id="PF14909"/>
    </source>
</evidence>
<evidence type="ECO:0000313" key="5">
    <source>
        <dbReference type="Proteomes" id="UP000694395"/>
    </source>
</evidence>
<dbReference type="GO" id="GO:0120212">
    <property type="term" value="C:sperm head-tail coupling apparatus"/>
    <property type="evidence" value="ECO:0007669"/>
    <property type="project" value="InterPro"/>
</dbReference>